<gene>
    <name evidence="1" type="ORF">ACFQMG_20970</name>
</gene>
<organism evidence="1 2">
    <name type="scientific">Kitasatospora paranensis</name>
    <dbReference type="NCBI Taxonomy" id="258053"/>
    <lineage>
        <taxon>Bacteria</taxon>
        <taxon>Bacillati</taxon>
        <taxon>Actinomycetota</taxon>
        <taxon>Actinomycetes</taxon>
        <taxon>Kitasatosporales</taxon>
        <taxon>Streptomycetaceae</taxon>
        <taxon>Kitasatospora</taxon>
    </lineage>
</organism>
<dbReference type="EMBL" id="JBHTAJ010000040">
    <property type="protein sequence ID" value="MFC7182026.1"/>
    <property type="molecule type" value="Genomic_DNA"/>
</dbReference>
<evidence type="ECO:0000313" key="1">
    <source>
        <dbReference type="EMBL" id="MFC7182026.1"/>
    </source>
</evidence>
<protein>
    <recommendedName>
        <fullName evidence="3">GNAT family N-acetyltransferase</fullName>
    </recommendedName>
</protein>
<evidence type="ECO:0000313" key="2">
    <source>
        <dbReference type="Proteomes" id="UP001596435"/>
    </source>
</evidence>
<name>A0ABW2FXK8_9ACTN</name>
<dbReference type="RefSeq" id="WP_345703757.1">
    <property type="nucleotide sequence ID" value="NZ_BAABKV010000001.1"/>
</dbReference>
<proteinExistence type="predicted"/>
<evidence type="ECO:0008006" key="3">
    <source>
        <dbReference type="Google" id="ProtNLM"/>
    </source>
</evidence>
<sequence>MNITRLMERSGDGLGDDQLHARTCWHQGEHAGELRPDGHVYTEPAEPGELLGWAVVACARHRGAR</sequence>
<comment type="caution">
    <text evidence="1">The sequence shown here is derived from an EMBL/GenBank/DDBJ whole genome shotgun (WGS) entry which is preliminary data.</text>
</comment>
<reference evidence="2" key="1">
    <citation type="journal article" date="2019" name="Int. J. Syst. Evol. Microbiol.">
        <title>The Global Catalogue of Microorganisms (GCM) 10K type strain sequencing project: providing services to taxonomists for standard genome sequencing and annotation.</title>
        <authorList>
            <consortium name="The Broad Institute Genomics Platform"/>
            <consortium name="The Broad Institute Genome Sequencing Center for Infectious Disease"/>
            <person name="Wu L."/>
            <person name="Ma J."/>
        </authorList>
    </citation>
    <scope>NUCLEOTIDE SEQUENCE [LARGE SCALE GENOMIC DNA]</scope>
    <source>
        <strain evidence="2">CGMCC 1.12859</strain>
    </source>
</reference>
<dbReference type="Proteomes" id="UP001596435">
    <property type="component" value="Unassembled WGS sequence"/>
</dbReference>
<accession>A0ABW2FXK8</accession>
<keyword evidence="2" id="KW-1185">Reference proteome</keyword>